<sequence>MREYGKICGKLIFQLSRTRAVWLASHVGIRSEGLTDSSMAENWRNLICGLRQMDSHVVEEYITYICCLQWLLWKVRNELRFHNKLWEPMDVITRTSSFLAQVRSCYAPSLIA</sequence>
<dbReference type="Proteomes" id="UP000008311">
    <property type="component" value="Unassembled WGS sequence"/>
</dbReference>
<reference evidence="2" key="1">
    <citation type="journal article" date="2010" name="Nat. Biotechnol.">
        <title>Draft genome sequence of the oilseed species Ricinus communis.</title>
        <authorList>
            <person name="Chan A.P."/>
            <person name="Crabtree J."/>
            <person name="Zhao Q."/>
            <person name="Lorenzi H."/>
            <person name="Orvis J."/>
            <person name="Puiu D."/>
            <person name="Melake-Berhan A."/>
            <person name="Jones K.M."/>
            <person name="Redman J."/>
            <person name="Chen G."/>
            <person name="Cahoon E.B."/>
            <person name="Gedil M."/>
            <person name="Stanke M."/>
            <person name="Haas B.J."/>
            <person name="Wortman J.R."/>
            <person name="Fraser-Liggett C.M."/>
            <person name="Ravel J."/>
            <person name="Rabinowicz P.D."/>
        </authorList>
    </citation>
    <scope>NUCLEOTIDE SEQUENCE [LARGE SCALE GENOMIC DNA]</scope>
    <source>
        <strain evidence="2">cv. Hale</strain>
    </source>
</reference>
<evidence type="ECO:0000313" key="1">
    <source>
        <dbReference type="EMBL" id="EEF48270.1"/>
    </source>
</evidence>
<dbReference type="AlphaFoldDB" id="B9RKS2"/>
<accession>B9RKS2</accession>
<gene>
    <name evidence="1" type="ORF">RCOM_1053090</name>
</gene>
<proteinExistence type="predicted"/>
<dbReference type="InParanoid" id="B9RKS2"/>
<organism evidence="1 2">
    <name type="scientific">Ricinus communis</name>
    <name type="common">Castor bean</name>
    <dbReference type="NCBI Taxonomy" id="3988"/>
    <lineage>
        <taxon>Eukaryota</taxon>
        <taxon>Viridiplantae</taxon>
        <taxon>Streptophyta</taxon>
        <taxon>Embryophyta</taxon>
        <taxon>Tracheophyta</taxon>
        <taxon>Spermatophyta</taxon>
        <taxon>Magnoliopsida</taxon>
        <taxon>eudicotyledons</taxon>
        <taxon>Gunneridae</taxon>
        <taxon>Pentapetalae</taxon>
        <taxon>rosids</taxon>
        <taxon>fabids</taxon>
        <taxon>Malpighiales</taxon>
        <taxon>Euphorbiaceae</taxon>
        <taxon>Acalyphoideae</taxon>
        <taxon>Acalypheae</taxon>
        <taxon>Ricinus</taxon>
    </lineage>
</organism>
<evidence type="ECO:0000313" key="2">
    <source>
        <dbReference type="Proteomes" id="UP000008311"/>
    </source>
</evidence>
<dbReference type="EMBL" id="EQ973784">
    <property type="protein sequence ID" value="EEF48270.1"/>
    <property type="molecule type" value="Genomic_DNA"/>
</dbReference>
<protein>
    <submittedName>
        <fullName evidence="1">Uncharacterized protein</fullName>
    </submittedName>
</protein>
<keyword evidence="2" id="KW-1185">Reference proteome</keyword>
<name>B9RKS2_RICCO</name>